<keyword evidence="3" id="KW-0328">Glycosyltransferase</keyword>
<evidence type="ECO:0000259" key="1">
    <source>
        <dbReference type="Pfam" id="PF00534"/>
    </source>
</evidence>
<evidence type="ECO:0000313" key="3">
    <source>
        <dbReference type="EMBL" id="MDQ0342837.1"/>
    </source>
</evidence>
<evidence type="ECO:0000313" key="4">
    <source>
        <dbReference type="Proteomes" id="UP001232343"/>
    </source>
</evidence>
<dbReference type="GO" id="GO:0016757">
    <property type="term" value="F:glycosyltransferase activity"/>
    <property type="evidence" value="ECO:0007669"/>
    <property type="project" value="UniProtKB-KW"/>
</dbReference>
<proteinExistence type="predicted"/>
<dbReference type="PANTHER" id="PTHR45947">
    <property type="entry name" value="SULFOQUINOVOSYL TRANSFERASE SQD2"/>
    <property type="match status" value="1"/>
</dbReference>
<keyword evidence="4" id="KW-1185">Reference proteome</keyword>
<comment type="caution">
    <text evidence="3">The sequence shown here is derived from an EMBL/GenBank/DDBJ whole genome shotgun (WGS) entry which is preliminary data.</text>
</comment>
<dbReference type="PANTHER" id="PTHR45947:SF3">
    <property type="entry name" value="SULFOQUINOVOSYL TRANSFERASE SQD2"/>
    <property type="match status" value="1"/>
</dbReference>
<accession>A0ABU0D363</accession>
<feature type="domain" description="Glycosyl transferase family 1" evidence="1">
    <location>
        <begin position="191"/>
        <end position="309"/>
    </location>
</feature>
<protein>
    <submittedName>
        <fullName evidence="3">Glycosyltransferase EpsF</fullName>
        <ecNumber evidence="3">2.4.-.-</ecNumber>
    </submittedName>
</protein>
<dbReference type="SUPFAM" id="SSF53756">
    <property type="entry name" value="UDP-Glycosyltransferase/glycogen phosphorylase"/>
    <property type="match status" value="1"/>
</dbReference>
<reference evidence="3 4" key="1">
    <citation type="submission" date="2023-07" db="EMBL/GenBank/DDBJ databases">
        <title>Genomic Encyclopedia of Type Strains, Phase IV (KMG-IV): sequencing the most valuable type-strain genomes for metagenomic binning, comparative biology and taxonomic classification.</title>
        <authorList>
            <person name="Goeker M."/>
        </authorList>
    </citation>
    <scope>NUCLEOTIDE SEQUENCE [LARGE SCALE GENOMIC DNA]</scope>
    <source>
        <strain evidence="3 4">DSM 27848</strain>
    </source>
</reference>
<dbReference type="InterPro" id="IPR001296">
    <property type="entry name" value="Glyco_trans_1"/>
</dbReference>
<organism evidence="3 4">
    <name type="scientific">Lederbergia wuyishanensis</name>
    <dbReference type="NCBI Taxonomy" id="1347903"/>
    <lineage>
        <taxon>Bacteria</taxon>
        <taxon>Bacillati</taxon>
        <taxon>Bacillota</taxon>
        <taxon>Bacilli</taxon>
        <taxon>Bacillales</taxon>
        <taxon>Bacillaceae</taxon>
        <taxon>Lederbergia</taxon>
    </lineage>
</organism>
<dbReference type="Pfam" id="PF00534">
    <property type="entry name" value="Glycos_transf_1"/>
    <property type="match status" value="1"/>
</dbReference>
<evidence type="ECO:0000259" key="2">
    <source>
        <dbReference type="Pfam" id="PF13439"/>
    </source>
</evidence>
<dbReference type="RefSeq" id="WP_244681592.1">
    <property type="nucleotide sequence ID" value="NZ_JALIRM010000006.1"/>
</dbReference>
<name>A0ABU0D363_9BACI</name>
<dbReference type="InterPro" id="IPR050194">
    <property type="entry name" value="Glycosyltransferase_grp1"/>
</dbReference>
<sequence>MSKEPYRILHVFATLNCGGAETRIMDIYKQIDRNKIQFDFVAFTDGPYYYEKEIKELGGRIFIVRNPRKSLIGHVLDLYKIMKKEGPFQAVHAHTSYHGGIVMIAARFAGIRFRICHARTTSSISTSSPIRKLILSLGRKLISTNATSFLAVSKSAGIFLFGKKNVANNRVKIVPNSINIEKYMCINELDSEKLRSHLGIPKTSIVIGHVGRFEKMKNHNFIIDIFKEIINTGIEAKLVLVGEGSLVHDIKEKVARQNIEDHVIFTGLRNDVPNIMKMLDILVMPSLYEGLPGTVLEAQAAGTPCVLSENITKEVDMGLGLVTFLNLSLSSKEWGKSILDFSSHKKLKKQEIYLAFQQKRFTLEYTVNSFKNVYGL</sequence>
<dbReference type="EMBL" id="JAUSUO010000003">
    <property type="protein sequence ID" value="MDQ0342837.1"/>
    <property type="molecule type" value="Genomic_DNA"/>
</dbReference>
<dbReference type="CDD" id="cd03812">
    <property type="entry name" value="GT4_CapH-like"/>
    <property type="match status" value="1"/>
</dbReference>
<dbReference type="InterPro" id="IPR028098">
    <property type="entry name" value="Glyco_trans_4-like_N"/>
</dbReference>
<dbReference type="Proteomes" id="UP001232343">
    <property type="component" value="Unassembled WGS sequence"/>
</dbReference>
<dbReference type="Pfam" id="PF13439">
    <property type="entry name" value="Glyco_transf_4"/>
    <property type="match status" value="1"/>
</dbReference>
<feature type="domain" description="Glycosyltransferase subfamily 4-like N-terminal" evidence="2">
    <location>
        <begin position="18"/>
        <end position="181"/>
    </location>
</feature>
<dbReference type="Gene3D" id="3.40.50.2000">
    <property type="entry name" value="Glycogen Phosphorylase B"/>
    <property type="match status" value="2"/>
</dbReference>
<gene>
    <name evidence="3" type="ORF">J2S14_001651</name>
</gene>
<keyword evidence="3" id="KW-0808">Transferase</keyword>
<dbReference type="EC" id="2.4.-.-" evidence="3"/>